<name>S7IAY5_VIBFL</name>
<protein>
    <submittedName>
        <fullName evidence="2">Transcriptional regulator, ArsR family</fullName>
    </submittedName>
</protein>
<feature type="domain" description="HTH arsR-type" evidence="1">
    <location>
        <begin position="1"/>
        <end position="88"/>
    </location>
</feature>
<dbReference type="PATRIC" id="fig|1336752.4.peg.232"/>
<dbReference type="InterPro" id="IPR052543">
    <property type="entry name" value="HTH_Metal-responsive_Reg"/>
</dbReference>
<dbReference type="InterPro" id="IPR036390">
    <property type="entry name" value="WH_DNA-bd_sf"/>
</dbReference>
<dbReference type="EMBL" id="ASXS01000001">
    <property type="protein sequence ID" value="EPP25082.1"/>
    <property type="molecule type" value="Genomic_DNA"/>
</dbReference>
<dbReference type="SMART" id="SM00418">
    <property type="entry name" value="HTH_ARSR"/>
    <property type="match status" value="1"/>
</dbReference>
<dbReference type="Proteomes" id="UP000014854">
    <property type="component" value="Unassembled WGS sequence"/>
</dbReference>
<dbReference type="GO" id="GO:0032791">
    <property type="term" value="F:lead ion binding"/>
    <property type="evidence" value="ECO:0007669"/>
    <property type="project" value="TreeGrafter"/>
</dbReference>
<dbReference type="GO" id="GO:0097063">
    <property type="term" value="F:cadmium ion sensor activity"/>
    <property type="evidence" value="ECO:0007669"/>
    <property type="project" value="TreeGrafter"/>
</dbReference>
<dbReference type="NCBIfam" id="NF033788">
    <property type="entry name" value="HTH_metalloreg"/>
    <property type="match status" value="1"/>
</dbReference>
<evidence type="ECO:0000313" key="3">
    <source>
        <dbReference type="Proteomes" id="UP000014854"/>
    </source>
</evidence>
<dbReference type="GO" id="GO:0003677">
    <property type="term" value="F:DNA binding"/>
    <property type="evidence" value="ECO:0007669"/>
    <property type="project" value="TreeGrafter"/>
</dbReference>
<sequence length="217" mass="24198">MAALAAALSDASRMKILCALMDGRAWTATELSAVADVSASTTSAHLSRLLNAKLVTCLSQGRHRYFRLYSTHIAALLEQMMGITFQANHTVRATVPKNLRKARTCYDHLAGEMAVKLYDSLIAHDWLTQDGSGLTPQGKEKFLQLGIDINARTKRKACCPCLDWSERQFHLGGQAGAALLRFFEQQRWIERVIGYREVTITAKGNHALKTHFHVESR</sequence>
<dbReference type="RefSeq" id="WP_020327652.1">
    <property type="nucleotide sequence ID" value="NZ_ASXS01000001.1"/>
</dbReference>
<dbReference type="GO" id="GO:0010288">
    <property type="term" value="P:response to lead ion"/>
    <property type="evidence" value="ECO:0007669"/>
    <property type="project" value="TreeGrafter"/>
</dbReference>
<accession>S7IAY5</accession>
<dbReference type="Pfam" id="PF01022">
    <property type="entry name" value="HTH_5"/>
    <property type="match status" value="1"/>
</dbReference>
<dbReference type="InterPro" id="IPR001845">
    <property type="entry name" value="HTH_ArsR_DNA-bd_dom"/>
</dbReference>
<organism evidence="2 3">
    <name type="scientific">Vibrio fluvialis PG41</name>
    <dbReference type="NCBI Taxonomy" id="1336752"/>
    <lineage>
        <taxon>Bacteria</taxon>
        <taxon>Pseudomonadati</taxon>
        <taxon>Pseudomonadota</taxon>
        <taxon>Gammaproteobacteria</taxon>
        <taxon>Vibrionales</taxon>
        <taxon>Vibrionaceae</taxon>
        <taxon>Vibrio</taxon>
    </lineage>
</organism>
<gene>
    <name evidence="2" type="ORF">L910_0232</name>
</gene>
<dbReference type="AlphaFoldDB" id="S7IAY5"/>
<reference evidence="2 3" key="1">
    <citation type="journal article" date="2013" name="Gut Pathog.">
        <title>Evidence of a new metabolic capacity in an emerging diarrheal pathogen: lessons from the draft genomes of Vibrio fluvialis strains PG41 and I21563.</title>
        <authorList>
            <person name="Khatri I."/>
            <person name="Mahajan S."/>
            <person name="Dureja C."/>
            <person name="Subramanian S."/>
            <person name="Raychaudhuri S."/>
        </authorList>
    </citation>
    <scope>NUCLEOTIDE SEQUENCE [LARGE SCALE GENOMIC DNA]</scope>
    <source>
        <strain evidence="2 3">PG41</strain>
    </source>
</reference>
<dbReference type="InterPro" id="IPR011991">
    <property type="entry name" value="ArsR-like_HTH"/>
</dbReference>
<dbReference type="CDD" id="cd00090">
    <property type="entry name" value="HTH_ARSR"/>
    <property type="match status" value="1"/>
</dbReference>
<dbReference type="PROSITE" id="PS50987">
    <property type="entry name" value="HTH_ARSR_2"/>
    <property type="match status" value="1"/>
</dbReference>
<dbReference type="SUPFAM" id="SSF46785">
    <property type="entry name" value="Winged helix' DNA-binding domain"/>
    <property type="match status" value="1"/>
</dbReference>
<dbReference type="GO" id="GO:0003700">
    <property type="term" value="F:DNA-binding transcription factor activity"/>
    <property type="evidence" value="ECO:0007669"/>
    <property type="project" value="InterPro"/>
</dbReference>
<dbReference type="InterPro" id="IPR036388">
    <property type="entry name" value="WH-like_DNA-bd_sf"/>
</dbReference>
<dbReference type="PANTHER" id="PTHR39168">
    <property type="entry name" value="TRANSCRIPTIONAL REGULATOR-RELATED"/>
    <property type="match status" value="1"/>
</dbReference>
<comment type="caution">
    <text evidence="2">The sequence shown here is derived from an EMBL/GenBank/DDBJ whole genome shotgun (WGS) entry which is preliminary data.</text>
</comment>
<proteinExistence type="predicted"/>
<dbReference type="Gene3D" id="1.10.10.10">
    <property type="entry name" value="Winged helix-like DNA-binding domain superfamily/Winged helix DNA-binding domain"/>
    <property type="match status" value="1"/>
</dbReference>
<dbReference type="PANTHER" id="PTHR39168:SF1">
    <property type="entry name" value="TRANSCRIPTIONAL REGULATORY PROTEIN"/>
    <property type="match status" value="1"/>
</dbReference>
<dbReference type="GO" id="GO:0046686">
    <property type="term" value="P:response to cadmium ion"/>
    <property type="evidence" value="ECO:0007669"/>
    <property type="project" value="TreeGrafter"/>
</dbReference>
<evidence type="ECO:0000313" key="2">
    <source>
        <dbReference type="EMBL" id="EPP25082.1"/>
    </source>
</evidence>
<dbReference type="PRINTS" id="PR00778">
    <property type="entry name" value="HTHARSR"/>
</dbReference>
<evidence type="ECO:0000259" key="1">
    <source>
        <dbReference type="PROSITE" id="PS50987"/>
    </source>
</evidence>